<dbReference type="HOGENOM" id="CLU_1783091_0_0_6"/>
<dbReference type="Gene3D" id="2.160.20.80">
    <property type="entry name" value="E3 ubiquitin-protein ligase SopA"/>
    <property type="match status" value="1"/>
</dbReference>
<dbReference type="STRING" id="395493.BegalDRAFT_3228"/>
<dbReference type="OrthoDB" id="2579959at2"/>
<dbReference type="Proteomes" id="UP000005744">
    <property type="component" value="Unassembled WGS sequence"/>
</dbReference>
<evidence type="ECO:0000313" key="2">
    <source>
        <dbReference type="Proteomes" id="UP000005744"/>
    </source>
</evidence>
<name>I3CKA6_9GAMM</name>
<organism evidence="1 2">
    <name type="scientific">Beggiatoa alba B18LD</name>
    <dbReference type="NCBI Taxonomy" id="395493"/>
    <lineage>
        <taxon>Bacteria</taxon>
        <taxon>Pseudomonadati</taxon>
        <taxon>Pseudomonadota</taxon>
        <taxon>Gammaproteobacteria</taxon>
        <taxon>Thiotrichales</taxon>
        <taxon>Thiotrichaceae</taxon>
        <taxon>Beggiatoa</taxon>
    </lineage>
</organism>
<dbReference type="EMBL" id="JH600070">
    <property type="protein sequence ID" value="EIJ44049.1"/>
    <property type="molecule type" value="Genomic_DNA"/>
</dbReference>
<dbReference type="RefSeq" id="WP_002691770.1">
    <property type="nucleotide sequence ID" value="NZ_JH600070.1"/>
</dbReference>
<sequence>MKLRYKDGLNLCNCTFIGGGIDDGMNLENKHVENVIFERCIIMDVNFKYATFVNVEFYDVVFFLTDFSFTKWVNAQFYGVDLKASQFFQATLKDVSFLPDNVLHKTDISAIDFSTAIFDNVMLDNVIFDELTRLPSGYTVNKTSL</sequence>
<evidence type="ECO:0000313" key="1">
    <source>
        <dbReference type="EMBL" id="EIJ44049.1"/>
    </source>
</evidence>
<protein>
    <recommendedName>
        <fullName evidence="3">Low-complexity protein</fullName>
    </recommendedName>
</protein>
<gene>
    <name evidence="1" type="ORF">BegalDRAFT_3228</name>
</gene>
<accession>I3CKA6</accession>
<evidence type="ECO:0008006" key="3">
    <source>
        <dbReference type="Google" id="ProtNLM"/>
    </source>
</evidence>
<dbReference type="AlphaFoldDB" id="I3CKA6"/>
<dbReference type="SUPFAM" id="SSF141571">
    <property type="entry name" value="Pentapeptide repeat-like"/>
    <property type="match status" value="1"/>
</dbReference>
<keyword evidence="2" id="KW-1185">Reference proteome</keyword>
<reference evidence="1 2" key="1">
    <citation type="submission" date="2011-11" db="EMBL/GenBank/DDBJ databases">
        <title>Improved High-Quality Draft sequence of Beggiatoa alba B18lD.</title>
        <authorList>
            <consortium name="US DOE Joint Genome Institute"/>
            <person name="Lucas S."/>
            <person name="Han J."/>
            <person name="Lapidus A."/>
            <person name="Cheng J.-F."/>
            <person name="Goodwin L."/>
            <person name="Pitluck S."/>
            <person name="Peters L."/>
            <person name="Mikhailova N."/>
            <person name="Held B."/>
            <person name="Detter J.C."/>
            <person name="Han C."/>
            <person name="Tapia R."/>
            <person name="Land M."/>
            <person name="Hauser L."/>
            <person name="Kyrpides N."/>
            <person name="Ivanova N."/>
            <person name="Pagani I."/>
            <person name="Samuel K."/>
            <person name="Teske A."/>
            <person name="Mueller J."/>
            <person name="Woyke T."/>
        </authorList>
    </citation>
    <scope>NUCLEOTIDE SEQUENCE [LARGE SCALE GENOMIC DNA]</scope>
    <source>
        <strain evidence="1 2">B18LD</strain>
    </source>
</reference>
<proteinExistence type="predicted"/>